<reference evidence="2 3" key="1">
    <citation type="journal article" date="2021" name="Elife">
        <title>Chloroplast acquisition without the gene transfer in kleptoplastic sea slugs, Plakobranchus ocellatus.</title>
        <authorList>
            <person name="Maeda T."/>
            <person name="Takahashi S."/>
            <person name="Yoshida T."/>
            <person name="Shimamura S."/>
            <person name="Takaki Y."/>
            <person name="Nagai Y."/>
            <person name="Toyoda A."/>
            <person name="Suzuki Y."/>
            <person name="Arimoto A."/>
            <person name="Ishii H."/>
            <person name="Satoh N."/>
            <person name="Nishiyama T."/>
            <person name="Hasebe M."/>
            <person name="Maruyama T."/>
            <person name="Minagawa J."/>
            <person name="Obokata J."/>
            <person name="Shigenobu S."/>
        </authorList>
    </citation>
    <scope>NUCLEOTIDE SEQUENCE [LARGE SCALE GENOMIC DNA]</scope>
</reference>
<evidence type="ECO:0000313" key="3">
    <source>
        <dbReference type="Proteomes" id="UP000735302"/>
    </source>
</evidence>
<gene>
    <name evidence="2" type="ORF">PoB_004109900</name>
</gene>
<keyword evidence="3" id="KW-1185">Reference proteome</keyword>
<dbReference type="PANTHER" id="PTHR39947">
    <property type="entry name" value="IP19862P"/>
    <property type="match status" value="1"/>
</dbReference>
<sequence length="337" mass="37031">MPGLTKSISCNGSAGSRDLLEDTALEENLPEADKAKRLVESVQQSPSEQKLATLFVRKRLDLARQSSPIMSHQSSPSDVVDPDMEKPLHLETLIKSLSIFSVCSLVLMLASLLLMGAFVSCSRRCPTAHICNLKRNCFNGHNTNITNGIALSTADRFLTTNTNDNSMRSDYYGKVDNKDLDENNANGLLTAGLALTAFVASASLICFLVCSLQCFFVSKILDLTSGYDRAYKYIYLCSRSRTLAFTGLLSSVPTFIAGILIFLLSQVSSAHFTTAVVFLVLGVVVCVVCAMQGYYYWRQEKTRADQGLPVYDSHFSIPKNALIRGSPKRQKELCTMV</sequence>
<dbReference type="EMBL" id="BLXT01004580">
    <property type="protein sequence ID" value="GFO14594.1"/>
    <property type="molecule type" value="Genomic_DNA"/>
</dbReference>
<protein>
    <submittedName>
        <fullName evidence="2">Uncharacterized protein</fullName>
    </submittedName>
</protein>
<feature type="transmembrane region" description="Helical" evidence="1">
    <location>
        <begin position="97"/>
        <end position="119"/>
    </location>
</feature>
<keyword evidence="1" id="KW-0812">Transmembrane</keyword>
<dbReference type="Proteomes" id="UP000735302">
    <property type="component" value="Unassembled WGS sequence"/>
</dbReference>
<evidence type="ECO:0000256" key="1">
    <source>
        <dbReference type="SAM" id="Phobius"/>
    </source>
</evidence>
<comment type="caution">
    <text evidence="2">The sequence shown here is derived from an EMBL/GenBank/DDBJ whole genome shotgun (WGS) entry which is preliminary data.</text>
</comment>
<keyword evidence="1" id="KW-0472">Membrane</keyword>
<name>A0AAV4B8B1_9GAST</name>
<dbReference type="PANTHER" id="PTHR39947:SF1">
    <property type="entry name" value="IP19862P"/>
    <property type="match status" value="1"/>
</dbReference>
<organism evidence="2 3">
    <name type="scientific">Plakobranchus ocellatus</name>
    <dbReference type="NCBI Taxonomy" id="259542"/>
    <lineage>
        <taxon>Eukaryota</taxon>
        <taxon>Metazoa</taxon>
        <taxon>Spiralia</taxon>
        <taxon>Lophotrochozoa</taxon>
        <taxon>Mollusca</taxon>
        <taxon>Gastropoda</taxon>
        <taxon>Heterobranchia</taxon>
        <taxon>Euthyneura</taxon>
        <taxon>Panpulmonata</taxon>
        <taxon>Sacoglossa</taxon>
        <taxon>Placobranchoidea</taxon>
        <taxon>Plakobranchidae</taxon>
        <taxon>Plakobranchus</taxon>
    </lineage>
</organism>
<dbReference type="AlphaFoldDB" id="A0AAV4B8B1"/>
<dbReference type="InterPro" id="IPR029201">
    <property type="entry name" value="Jiraiya"/>
</dbReference>
<proteinExistence type="predicted"/>
<dbReference type="Pfam" id="PF15038">
    <property type="entry name" value="Jiraiya"/>
    <property type="match status" value="1"/>
</dbReference>
<feature type="transmembrane region" description="Helical" evidence="1">
    <location>
        <begin position="188"/>
        <end position="221"/>
    </location>
</feature>
<accession>A0AAV4B8B1</accession>
<keyword evidence="1" id="KW-1133">Transmembrane helix</keyword>
<feature type="transmembrane region" description="Helical" evidence="1">
    <location>
        <begin position="242"/>
        <end position="264"/>
    </location>
</feature>
<evidence type="ECO:0000313" key="2">
    <source>
        <dbReference type="EMBL" id="GFO14594.1"/>
    </source>
</evidence>
<feature type="transmembrane region" description="Helical" evidence="1">
    <location>
        <begin position="276"/>
        <end position="297"/>
    </location>
</feature>